<dbReference type="SUPFAM" id="SSF81822">
    <property type="entry name" value="RuBisCo LSMT C-terminal, substrate-binding domain"/>
    <property type="match status" value="1"/>
</dbReference>
<feature type="region of interest" description="Disordered" evidence="4">
    <location>
        <begin position="33"/>
        <end position="52"/>
    </location>
</feature>
<dbReference type="AlphaFoldDB" id="A0AAW1RLG4"/>
<feature type="domain" description="Rubisco LSMT substrate-binding" evidence="5">
    <location>
        <begin position="342"/>
        <end position="459"/>
    </location>
</feature>
<dbReference type="GO" id="GO:0032259">
    <property type="term" value="P:methylation"/>
    <property type="evidence" value="ECO:0007669"/>
    <property type="project" value="UniProtKB-KW"/>
</dbReference>
<keyword evidence="2" id="KW-0808">Transferase</keyword>
<evidence type="ECO:0000313" key="7">
    <source>
        <dbReference type="Proteomes" id="UP001438707"/>
    </source>
</evidence>
<feature type="compositionally biased region" description="Polar residues" evidence="4">
    <location>
        <begin position="1"/>
        <end position="12"/>
    </location>
</feature>
<reference evidence="6 7" key="1">
    <citation type="journal article" date="2024" name="Nat. Commun.">
        <title>Phylogenomics reveals the evolutionary origins of lichenization in chlorophyte algae.</title>
        <authorList>
            <person name="Puginier C."/>
            <person name="Libourel C."/>
            <person name="Otte J."/>
            <person name="Skaloud P."/>
            <person name="Haon M."/>
            <person name="Grisel S."/>
            <person name="Petersen M."/>
            <person name="Berrin J.G."/>
            <person name="Delaux P.M."/>
            <person name="Dal Grande F."/>
            <person name="Keller J."/>
        </authorList>
    </citation>
    <scope>NUCLEOTIDE SEQUENCE [LARGE SCALE GENOMIC DNA]</scope>
    <source>
        <strain evidence="6 7">SAG 2145</strain>
    </source>
</reference>
<dbReference type="InterPro" id="IPR050600">
    <property type="entry name" value="SETD3_SETD6_MTase"/>
</dbReference>
<dbReference type="SUPFAM" id="SSF82199">
    <property type="entry name" value="SET domain"/>
    <property type="match status" value="1"/>
</dbReference>
<proteinExistence type="predicted"/>
<sequence>MALTASQPTSKPVNILEPQAPRKPFASSCKRRKQVCQSKKHNHASHNGQSTSIASELDTGTKLFRWLQVEGMPEQRVSIRPYESLGQSLDMTVADRDLNAGDVALRIPEHLVITLARVFGDESEAEQLVAGKHSELACLALYLMYEKKQGRNSYWYEFIAELDKQRGRGQMGARSPLIWDEGQAERLLAGSPVLQLIQERAKAVEKEYGELDTIWFMAASLFKDYPYDVPSETFTLPLFRQAFAAVQASTVHLQGVQKARRFALVPLGPPLLSYSSTSKAMLTWNEEEREVQLKADRTYKRGEPVYAWCGPQPNAALLLNYGIVDENNPYDKLSMTVTIPHQDPLFQQKRTMLQSHGLATMQKFELQRHKGLPPMLLPYLRLSYTSDPQLLQRPGFFNAGPSSEYSEKLALAQLTDYLQQRLSRYCTSVAEDNAVVNDPDAGPREKVAARLLRIEKTILNDVLTEVTHLPGAPEHLLASRRNGALLAGLSDWIHQQEVRLS</sequence>
<dbReference type="InterPro" id="IPR036464">
    <property type="entry name" value="Rubisco_LSMT_subst-bd_sf"/>
</dbReference>
<gene>
    <name evidence="6" type="ORF">WJX74_005523</name>
</gene>
<dbReference type="Gene3D" id="3.90.1410.10">
    <property type="entry name" value="set domain protein methyltransferase, domain 1"/>
    <property type="match status" value="1"/>
</dbReference>
<dbReference type="PANTHER" id="PTHR13271">
    <property type="entry name" value="UNCHARACTERIZED PUTATIVE METHYLTRANSFERASE"/>
    <property type="match status" value="1"/>
</dbReference>
<accession>A0AAW1RLG4</accession>
<dbReference type="Proteomes" id="UP001438707">
    <property type="component" value="Unassembled WGS sequence"/>
</dbReference>
<dbReference type="EMBL" id="JALJOS010000009">
    <property type="protein sequence ID" value="KAK9834599.1"/>
    <property type="molecule type" value="Genomic_DNA"/>
</dbReference>
<feature type="compositionally biased region" description="Basic residues" evidence="4">
    <location>
        <begin position="33"/>
        <end position="44"/>
    </location>
</feature>
<evidence type="ECO:0000256" key="2">
    <source>
        <dbReference type="ARBA" id="ARBA00022679"/>
    </source>
</evidence>
<dbReference type="GO" id="GO:0016279">
    <property type="term" value="F:protein-lysine N-methyltransferase activity"/>
    <property type="evidence" value="ECO:0007669"/>
    <property type="project" value="TreeGrafter"/>
</dbReference>
<keyword evidence="1" id="KW-0489">Methyltransferase</keyword>
<keyword evidence="3" id="KW-0949">S-adenosyl-L-methionine</keyword>
<evidence type="ECO:0000256" key="1">
    <source>
        <dbReference type="ARBA" id="ARBA00022603"/>
    </source>
</evidence>
<evidence type="ECO:0000259" key="5">
    <source>
        <dbReference type="Pfam" id="PF09273"/>
    </source>
</evidence>
<evidence type="ECO:0000256" key="3">
    <source>
        <dbReference type="ARBA" id="ARBA00022691"/>
    </source>
</evidence>
<dbReference type="PANTHER" id="PTHR13271:SF9">
    <property type="entry name" value="RUBISCO METHYLTRANSFERASE FAMILY PROTEIN"/>
    <property type="match status" value="1"/>
</dbReference>
<evidence type="ECO:0000313" key="6">
    <source>
        <dbReference type="EMBL" id="KAK9834599.1"/>
    </source>
</evidence>
<evidence type="ECO:0000256" key="4">
    <source>
        <dbReference type="SAM" id="MobiDB-lite"/>
    </source>
</evidence>
<protein>
    <recommendedName>
        <fullName evidence="5">Rubisco LSMT substrate-binding domain-containing protein</fullName>
    </recommendedName>
</protein>
<dbReference type="InterPro" id="IPR015353">
    <property type="entry name" value="Rubisco_LSMT_subst-bd"/>
</dbReference>
<keyword evidence="7" id="KW-1185">Reference proteome</keyword>
<feature type="region of interest" description="Disordered" evidence="4">
    <location>
        <begin position="1"/>
        <end position="28"/>
    </location>
</feature>
<dbReference type="Pfam" id="PF09273">
    <property type="entry name" value="Rubis-subs-bind"/>
    <property type="match status" value="1"/>
</dbReference>
<dbReference type="Gene3D" id="3.90.1420.10">
    <property type="entry name" value="Rubisco LSMT, substrate-binding domain"/>
    <property type="match status" value="1"/>
</dbReference>
<dbReference type="InterPro" id="IPR046341">
    <property type="entry name" value="SET_dom_sf"/>
</dbReference>
<comment type="caution">
    <text evidence="6">The sequence shown here is derived from an EMBL/GenBank/DDBJ whole genome shotgun (WGS) entry which is preliminary data.</text>
</comment>
<organism evidence="6 7">
    <name type="scientific">Apatococcus lobatus</name>
    <dbReference type="NCBI Taxonomy" id="904363"/>
    <lineage>
        <taxon>Eukaryota</taxon>
        <taxon>Viridiplantae</taxon>
        <taxon>Chlorophyta</taxon>
        <taxon>core chlorophytes</taxon>
        <taxon>Trebouxiophyceae</taxon>
        <taxon>Chlorellales</taxon>
        <taxon>Chlorellaceae</taxon>
        <taxon>Apatococcus</taxon>
    </lineage>
</organism>
<name>A0AAW1RLG4_9CHLO</name>